<organism evidence="6 7">
    <name type="scientific">Luteimonas cucumeris</name>
    <dbReference type="NCBI Taxonomy" id="985012"/>
    <lineage>
        <taxon>Bacteria</taxon>
        <taxon>Pseudomonadati</taxon>
        <taxon>Pseudomonadota</taxon>
        <taxon>Gammaproteobacteria</taxon>
        <taxon>Lysobacterales</taxon>
        <taxon>Lysobacteraceae</taxon>
        <taxon>Luteimonas</taxon>
    </lineage>
</organism>
<keyword evidence="7" id="KW-1185">Reference proteome</keyword>
<feature type="domain" description="HTH araC/xylS-type" evidence="5">
    <location>
        <begin position="265"/>
        <end position="362"/>
    </location>
</feature>
<evidence type="ECO:0000313" key="6">
    <source>
        <dbReference type="EMBL" id="TWI06193.1"/>
    </source>
</evidence>
<dbReference type="Gene3D" id="1.10.10.60">
    <property type="entry name" value="Homeodomain-like"/>
    <property type="match status" value="1"/>
</dbReference>
<dbReference type="GO" id="GO:0005829">
    <property type="term" value="C:cytosol"/>
    <property type="evidence" value="ECO:0007669"/>
    <property type="project" value="TreeGrafter"/>
</dbReference>
<evidence type="ECO:0000256" key="3">
    <source>
        <dbReference type="ARBA" id="ARBA00023163"/>
    </source>
</evidence>
<dbReference type="Pfam" id="PF12625">
    <property type="entry name" value="Arabinose_bd"/>
    <property type="match status" value="1"/>
</dbReference>
<keyword evidence="2 6" id="KW-0238">DNA-binding</keyword>
<protein>
    <submittedName>
        <fullName evidence="6">AraC-like DNA-binding protein</fullName>
    </submittedName>
</protein>
<gene>
    <name evidence="6" type="ORF">IP90_00458</name>
</gene>
<accession>A0A562LEZ9</accession>
<evidence type="ECO:0000256" key="2">
    <source>
        <dbReference type="ARBA" id="ARBA00023125"/>
    </source>
</evidence>
<evidence type="ECO:0000259" key="5">
    <source>
        <dbReference type="PROSITE" id="PS01124"/>
    </source>
</evidence>
<dbReference type="AlphaFoldDB" id="A0A562LEZ9"/>
<dbReference type="GO" id="GO:0003700">
    <property type="term" value="F:DNA-binding transcription factor activity"/>
    <property type="evidence" value="ECO:0007669"/>
    <property type="project" value="InterPro"/>
</dbReference>
<dbReference type="PROSITE" id="PS01124">
    <property type="entry name" value="HTH_ARAC_FAMILY_2"/>
    <property type="match status" value="1"/>
</dbReference>
<dbReference type="Pfam" id="PF12833">
    <property type="entry name" value="HTH_18"/>
    <property type="match status" value="1"/>
</dbReference>
<feature type="region of interest" description="Disordered" evidence="4">
    <location>
        <begin position="1"/>
        <end position="23"/>
    </location>
</feature>
<proteinExistence type="predicted"/>
<keyword evidence="3" id="KW-0804">Transcription</keyword>
<evidence type="ECO:0000256" key="1">
    <source>
        <dbReference type="ARBA" id="ARBA00023015"/>
    </source>
</evidence>
<evidence type="ECO:0000313" key="7">
    <source>
        <dbReference type="Proteomes" id="UP000315167"/>
    </source>
</evidence>
<dbReference type="PANTHER" id="PTHR47894">
    <property type="entry name" value="HTH-TYPE TRANSCRIPTIONAL REGULATOR GADX"/>
    <property type="match status" value="1"/>
</dbReference>
<comment type="caution">
    <text evidence="6">The sequence shown here is derived from an EMBL/GenBank/DDBJ whole genome shotgun (WGS) entry which is preliminary data.</text>
</comment>
<dbReference type="SUPFAM" id="SSF46689">
    <property type="entry name" value="Homeodomain-like"/>
    <property type="match status" value="1"/>
</dbReference>
<name>A0A562LEZ9_9GAMM</name>
<reference evidence="6 7" key="1">
    <citation type="journal article" date="2015" name="Stand. Genomic Sci.">
        <title>Genomic Encyclopedia of Bacterial and Archaeal Type Strains, Phase III: the genomes of soil and plant-associated and newly described type strains.</title>
        <authorList>
            <person name="Whitman W.B."/>
            <person name="Woyke T."/>
            <person name="Klenk H.P."/>
            <person name="Zhou Y."/>
            <person name="Lilburn T.G."/>
            <person name="Beck B.J."/>
            <person name="De Vos P."/>
            <person name="Vandamme P."/>
            <person name="Eisen J.A."/>
            <person name="Garrity G."/>
            <person name="Hugenholtz P."/>
            <person name="Kyrpides N.C."/>
        </authorList>
    </citation>
    <scope>NUCLEOTIDE SEQUENCE [LARGE SCALE GENOMIC DNA]</scope>
    <source>
        <strain evidence="6 7">CGMCC 1.10821</strain>
    </source>
</reference>
<dbReference type="InterPro" id="IPR018060">
    <property type="entry name" value="HTH_AraC"/>
</dbReference>
<evidence type="ECO:0000256" key="4">
    <source>
        <dbReference type="SAM" id="MobiDB-lite"/>
    </source>
</evidence>
<dbReference type="PANTHER" id="PTHR47894:SF1">
    <property type="entry name" value="HTH-TYPE TRANSCRIPTIONAL REGULATOR VQSM"/>
    <property type="match status" value="1"/>
</dbReference>
<dbReference type="EMBL" id="VLKN01000001">
    <property type="protein sequence ID" value="TWI06193.1"/>
    <property type="molecule type" value="Genomic_DNA"/>
</dbReference>
<sequence>MEGNGGILAGGKTDKLHSMRSRQARIDPRLTTADTATNILSGLCQMADEARITCEPWFAGLPLSRVRIDDPTVRVSYRQASRIVEAALRALPRADIGLVLGCRQNIGNFGLLGLAMMTAYSFGDAIGIGLQYAGLSGSLMDLEFDTSDPAAVSMVAVQRAPDEHLLPFLCEELFASTLMLCQGLVGTSFRPLRLELTYPAPAYASRYREVFDCPVAFNMQRNRIMVDTRWLDYRLPTYNPVSAQQALALCRAQLPHERRPNEIVASVRRLLRERLQENPRLADIAAELHLTERTLRRHLASAGTGFKTIHDEARSDRAHDLLHQRDLPISQIGAVLGFKDAREFRRAFKRWTGTTPSEVRERG</sequence>
<dbReference type="InterPro" id="IPR009057">
    <property type="entry name" value="Homeodomain-like_sf"/>
</dbReference>
<dbReference type="Proteomes" id="UP000315167">
    <property type="component" value="Unassembled WGS sequence"/>
</dbReference>
<dbReference type="InterPro" id="IPR032687">
    <property type="entry name" value="AraC-type_N"/>
</dbReference>
<dbReference type="GO" id="GO:0000976">
    <property type="term" value="F:transcription cis-regulatory region binding"/>
    <property type="evidence" value="ECO:0007669"/>
    <property type="project" value="TreeGrafter"/>
</dbReference>
<dbReference type="SMART" id="SM00342">
    <property type="entry name" value="HTH_ARAC"/>
    <property type="match status" value="1"/>
</dbReference>
<keyword evidence="1" id="KW-0805">Transcription regulation</keyword>